<evidence type="ECO:0000256" key="1">
    <source>
        <dbReference type="SAM" id="MobiDB-lite"/>
    </source>
</evidence>
<proteinExistence type="predicted"/>
<gene>
    <name evidence="2" type="ORF">Scaly_2689000</name>
</gene>
<dbReference type="EMBL" id="JACGWM010001672">
    <property type="protein sequence ID" value="KAL0289880.1"/>
    <property type="molecule type" value="Genomic_DNA"/>
</dbReference>
<comment type="caution">
    <text evidence="2">The sequence shown here is derived from an EMBL/GenBank/DDBJ whole genome shotgun (WGS) entry which is preliminary data.</text>
</comment>
<feature type="compositionally biased region" description="Acidic residues" evidence="1">
    <location>
        <begin position="94"/>
        <end position="110"/>
    </location>
</feature>
<accession>A0AAW2J5N8</accession>
<reference evidence="2" key="2">
    <citation type="journal article" date="2024" name="Plant">
        <title>Genomic evolution and insights into agronomic trait innovations of Sesamum species.</title>
        <authorList>
            <person name="Miao H."/>
            <person name="Wang L."/>
            <person name="Qu L."/>
            <person name="Liu H."/>
            <person name="Sun Y."/>
            <person name="Le M."/>
            <person name="Wang Q."/>
            <person name="Wei S."/>
            <person name="Zheng Y."/>
            <person name="Lin W."/>
            <person name="Duan Y."/>
            <person name="Cao H."/>
            <person name="Xiong S."/>
            <person name="Wang X."/>
            <person name="Wei L."/>
            <person name="Li C."/>
            <person name="Ma Q."/>
            <person name="Ju M."/>
            <person name="Zhao R."/>
            <person name="Li G."/>
            <person name="Mu C."/>
            <person name="Tian Q."/>
            <person name="Mei H."/>
            <person name="Zhang T."/>
            <person name="Gao T."/>
            <person name="Zhang H."/>
        </authorList>
    </citation>
    <scope>NUCLEOTIDE SEQUENCE</scope>
    <source>
        <strain evidence="2">KEN8</strain>
    </source>
</reference>
<protein>
    <submittedName>
        <fullName evidence="2">Uncharacterized protein</fullName>
    </submittedName>
</protein>
<name>A0AAW2J5N8_9LAMI</name>
<reference evidence="2" key="1">
    <citation type="submission" date="2020-06" db="EMBL/GenBank/DDBJ databases">
        <authorList>
            <person name="Li T."/>
            <person name="Hu X."/>
            <person name="Zhang T."/>
            <person name="Song X."/>
            <person name="Zhang H."/>
            <person name="Dai N."/>
            <person name="Sheng W."/>
            <person name="Hou X."/>
            <person name="Wei L."/>
        </authorList>
    </citation>
    <scope>NUCLEOTIDE SEQUENCE</scope>
    <source>
        <strain evidence="2">KEN8</strain>
        <tissue evidence="2">Leaf</tissue>
    </source>
</reference>
<organism evidence="2">
    <name type="scientific">Sesamum calycinum</name>
    <dbReference type="NCBI Taxonomy" id="2727403"/>
    <lineage>
        <taxon>Eukaryota</taxon>
        <taxon>Viridiplantae</taxon>
        <taxon>Streptophyta</taxon>
        <taxon>Embryophyta</taxon>
        <taxon>Tracheophyta</taxon>
        <taxon>Spermatophyta</taxon>
        <taxon>Magnoliopsida</taxon>
        <taxon>eudicotyledons</taxon>
        <taxon>Gunneridae</taxon>
        <taxon>Pentapetalae</taxon>
        <taxon>asterids</taxon>
        <taxon>lamiids</taxon>
        <taxon>Lamiales</taxon>
        <taxon>Pedaliaceae</taxon>
        <taxon>Sesamum</taxon>
    </lineage>
</organism>
<evidence type="ECO:0000313" key="2">
    <source>
        <dbReference type="EMBL" id="KAL0289880.1"/>
    </source>
</evidence>
<feature type="region of interest" description="Disordered" evidence="1">
    <location>
        <begin position="83"/>
        <end position="117"/>
    </location>
</feature>
<sequence>MCEWISHLKSLDGYISNLAHCVDMEELRMHGMKSYDCHVFMQKLILVVFCEMLPEHVWSALTEVNLLLQIICSKTLDVNKVQELKGTSRSTNGESDDESDEDSFDEDYETKEDNNYN</sequence>
<dbReference type="AlphaFoldDB" id="A0AAW2J5N8"/>